<dbReference type="Proteomes" id="UP000694255">
    <property type="component" value="Unassembled WGS sequence"/>
</dbReference>
<feature type="compositionally biased region" description="Polar residues" evidence="1">
    <location>
        <begin position="233"/>
        <end position="259"/>
    </location>
</feature>
<evidence type="ECO:0000256" key="1">
    <source>
        <dbReference type="SAM" id="MobiDB-lite"/>
    </source>
</evidence>
<gene>
    <name evidence="2" type="ORF">J8A68_003116</name>
</gene>
<proteinExistence type="predicted"/>
<reference evidence="2 3" key="1">
    <citation type="journal article" date="2021" name="DNA Res.">
        <title>Genome analysis of Candida subhashii reveals its hybrid nature and dual mitochondrial genome conformations.</title>
        <authorList>
            <person name="Mixao V."/>
            <person name="Hegedusova E."/>
            <person name="Saus E."/>
            <person name="Pryszcz L.P."/>
            <person name="Cillingova A."/>
            <person name="Nosek J."/>
            <person name="Gabaldon T."/>
        </authorList>
    </citation>
    <scope>NUCLEOTIDE SEQUENCE [LARGE SCALE GENOMIC DNA]</scope>
    <source>
        <strain evidence="2 3">CBS 10753</strain>
    </source>
</reference>
<dbReference type="RefSeq" id="XP_049263600.1">
    <property type="nucleotide sequence ID" value="XM_049406938.1"/>
</dbReference>
<dbReference type="OrthoDB" id="4069757at2759"/>
<feature type="region of interest" description="Disordered" evidence="1">
    <location>
        <begin position="192"/>
        <end position="259"/>
    </location>
</feature>
<sequence>MADKSQSISRSSSISYSDLSVPKTCIIINNLTKGDFVVDSNKPQLLDTKRLSLADQIKLSILNHDDYIQKISNWSNLPFLNRIIIIFDDELSAQSAHTYLSNESELLSMFPYIKISLQENLLRQSKSTDNLTNLGVTTSLEKFKNFYNDPNNEYADYNEPEPKQFNVLSDLAKLGIDLTEYNNDEQIQELRIQQDEEQERSRSRSLSPKRPDFITRRSSTKTLFKPGLHVKTDSNSNTLKKPQATNFPTSPTITLDETF</sequence>
<keyword evidence="3" id="KW-1185">Reference proteome</keyword>
<dbReference type="AlphaFoldDB" id="A0A8J5QN34"/>
<name>A0A8J5QN34_9ASCO</name>
<organism evidence="2 3">
    <name type="scientific">[Candida] subhashii</name>
    <dbReference type="NCBI Taxonomy" id="561895"/>
    <lineage>
        <taxon>Eukaryota</taxon>
        <taxon>Fungi</taxon>
        <taxon>Dikarya</taxon>
        <taxon>Ascomycota</taxon>
        <taxon>Saccharomycotina</taxon>
        <taxon>Pichiomycetes</taxon>
        <taxon>Debaryomycetaceae</taxon>
        <taxon>Spathaspora</taxon>
    </lineage>
</organism>
<evidence type="ECO:0000313" key="2">
    <source>
        <dbReference type="EMBL" id="KAG7663368.1"/>
    </source>
</evidence>
<evidence type="ECO:0000313" key="3">
    <source>
        <dbReference type="Proteomes" id="UP000694255"/>
    </source>
</evidence>
<dbReference type="EMBL" id="JAGSYN010000139">
    <property type="protein sequence ID" value="KAG7663368.1"/>
    <property type="molecule type" value="Genomic_DNA"/>
</dbReference>
<dbReference type="GeneID" id="73469917"/>
<accession>A0A8J5QN34</accession>
<protein>
    <submittedName>
        <fullName evidence="2">Uncharacterized protein</fullName>
    </submittedName>
</protein>
<comment type="caution">
    <text evidence="2">The sequence shown here is derived from an EMBL/GenBank/DDBJ whole genome shotgun (WGS) entry which is preliminary data.</text>
</comment>